<evidence type="ECO:0000313" key="3">
    <source>
        <dbReference type="Proteomes" id="UP000035553"/>
    </source>
</evidence>
<dbReference type="CDD" id="cd07762">
    <property type="entry name" value="CYTH-like_Pase_1"/>
    <property type="match status" value="1"/>
</dbReference>
<dbReference type="InterPro" id="IPR033469">
    <property type="entry name" value="CYTH-like_dom_sf"/>
</dbReference>
<dbReference type="SMART" id="SM01118">
    <property type="entry name" value="CYTH"/>
    <property type="match status" value="1"/>
</dbReference>
<organism evidence="2 3">
    <name type="scientific">Sporolactobacillus inulinus CASD</name>
    <dbReference type="NCBI Taxonomy" id="1069536"/>
    <lineage>
        <taxon>Bacteria</taxon>
        <taxon>Bacillati</taxon>
        <taxon>Bacillota</taxon>
        <taxon>Bacilli</taxon>
        <taxon>Bacillales</taxon>
        <taxon>Sporolactobacillaceae</taxon>
        <taxon>Sporolactobacillus</taxon>
    </lineage>
</organism>
<gene>
    <name evidence="2" type="ORF">SINU_00910</name>
</gene>
<dbReference type="SUPFAM" id="SSF55154">
    <property type="entry name" value="CYTH-like phosphatases"/>
    <property type="match status" value="1"/>
</dbReference>
<dbReference type="RefSeq" id="WP_029548152.1">
    <property type="nucleotide sequence ID" value="NZ_AFVQ02000011.1"/>
</dbReference>
<feature type="domain" description="CYTH" evidence="1">
    <location>
        <begin position="4"/>
        <end position="189"/>
    </location>
</feature>
<dbReference type="AlphaFoldDB" id="A0A0U1QSN0"/>
<protein>
    <submittedName>
        <fullName evidence="2">Adenylate cyclase</fullName>
    </submittedName>
</protein>
<dbReference type="Gene3D" id="2.40.320.10">
    <property type="entry name" value="Hypothetical Protein Pfu-838710-001"/>
    <property type="match status" value="1"/>
</dbReference>
<evidence type="ECO:0000259" key="1">
    <source>
        <dbReference type="PROSITE" id="PS51707"/>
    </source>
</evidence>
<dbReference type="OrthoDB" id="384378at2"/>
<keyword evidence="3" id="KW-1185">Reference proteome</keyword>
<accession>A0A0U1QSN0</accession>
<dbReference type="InterPro" id="IPR009195">
    <property type="entry name" value="Uncharacterised_YjbK"/>
</dbReference>
<dbReference type="EMBL" id="AFVQ02000011">
    <property type="protein sequence ID" value="KLI03800.1"/>
    <property type="molecule type" value="Genomic_DNA"/>
</dbReference>
<evidence type="ECO:0000313" key="2">
    <source>
        <dbReference type="EMBL" id="KLI03800.1"/>
    </source>
</evidence>
<dbReference type="InterPro" id="IPR023577">
    <property type="entry name" value="CYTH_domain"/>
</dbReference>
<sequence length="195" mass="22216">MSHELEIEYKNMLTAEEFTKLCTAFKKDEPSFFKQINYYFDTPTSALKNKQTVLRIRESGGTHDFTLKQPHNGVILETHQQLSDEDSRSMIQLGVVPSGEIEQAITQIGVDVDQLVLIGELTTKRCQFPYQSGELFLDHSVYLDHNDYELEFEAADAQSGPSVFDALLHTFAIPRRPSQSKMMRLNQAIKARRGS</sequence>
<dbReference type="Pfam" id="PF01928">
    <property type="entry name" value="CYTH"/>
    <property type="match status" value="1"/>
</dbReference>
<comment type="caution">
    <text evidence="2">The sequence shown here is derived from an EMBL/GenBank/DDBJ whole genome shotgun (WGS) entry which is preliminary data.</text>
</comment>
<name>A0A0U1QSN0_9BACL</name>
<proteinExistence type="predicted"/>
<reference evidence="2 3" key="1">
    <citation type="journal article" date="2011" name="J. Bacteriol.">
        <title>Draft genome sequence of Sporolactobacillus inulinus strain CASD, an efficient D-lactic acid-producing bacterium with high-concentration lactate tolerance capability.</title>
        <authorList>
            <person name="Yu B."/>
            <person name="Su F."/>
            <person name="Wang L."/>
            <person name="Xu K."/>
            <person name="Zhao B."/>
            <person name="Xu P."/>
        </authorList>
    </citation>
    <scope>NUCLEOTIDE SEQUENCE [LARGE SCALE GENOMIC DNA]</scope>
    <source>
        <strain evidence="2 3">CASD</strain>
    </source>
</reference>
<dbReference type="Proteomes" id="UP000035553">
    <property type="component" value="Unassembled WGS sequence"/>
</dbReference>
<dbReference type="STRING" id="1069536.SINU_00910"/>
<dbReference type="PIRSF" id="PIRSF012526">
    <property type="entry name" value="CYTH_UCP012526"/>
    <property type="match status" value="1"/>
</dbReference>
<dbReference type="PROSITE" id="PS51707">
    <property type="entry name" value="CYTH"/>
    <property type="match status" value="1"/>
</dbReference>